<evidence type="ECO:0000313" key="2">
    <source>
        <dbReference type="EMBL" id="MFC3491511.1"/>
    </source>
</evidence>
<dbReference type="RefSeq" id="WP_387970430.1">
    <property type="nucleotide sequence ID" value="NZ_JBHRWO010000004.1"/>
</dbReference>
<protein>
    <submittedName>
        <fullName evidence="2">Dihydrofolate reductase family protein</fullName>
    </submittedName>
</protein>
<dbReference type="Proteomes" id="UP001595712">
    <property type="component" value="Unassembled WGS sequence"/>
</dbReference>
<proteinExistence type="predicted"/>
<dbReference type="PANTHER" id="PTHR38011">
    <property type="entry name" value="DIHYDROFOLATE REDUCTASE FAMILY PROTEIN (AFU_ORTHOLOGUE AFUA_8G06820)"/>
    <property type="match status" value="1"/>
</dbReference>
<organism evidence="2 3">
    <name type="scientific">Glycomyces rhizosphaerae</name>
    <dbReference type="NCBI Taxonomy" id="2054422"/>
    <lineage>
        <taxon>Bacteria</taxon>
        <taxon>Bacillati</taxon>
        <taxon>Actinomycetota</taxon>
        <taxon>Actinomycetes</taxon>
        <taxon>Glycomycetales</taxon>
        <taxon>Glycomycetaceae</taxon>
        <taxon>Glycomyces</taxon>
    </lineage>
</organism>
<evidence type="ECO:0000313" key="3">
    <source>
        <dbReference type="Proteomes" id="UP001595712"/>
    </source>
</evidence>
<reference evidence="3" key="1">
    <citation type="journal article" date="2019" name="Int. J. Syst. Evol. Microbiol.">
        <title>The Global Catalogue of Microorganisms (GCM) 10K type strain sequencing project: providing services to taxonomists for standard genome sequencing and annotation.</title>
        <authorList>
            <consortium name="The Broad Institute Genomics Platform"/>
            <consortium name="The Broad Institute Genome Sequencing Center for Infectious Disease"/>
            <person name="Wu L."/>
            <person name="Ma J."/>
        </authorList>
    </citation>
    <scope>NUCLEOTIDE SEQUENCE [LARGE SCALE GENOMIC DNA]</scope>
    <source>
        <strain evidence="3">CGMCC 4.7396</strain>
    </source>
</reference>
<sequence length="192" mass="20759">MPNRTLTYYIGTSLDGFIAGPGGEFDALPIQPDVTAAMNELHPETVPTAYRGMVGLEDAPNKRYDTVLMGKGTYLPGLNEGNPSPYSHLKQYVFSSTLDPALAEDVDFVTADPLETVRDLKEQEGQGIWLCGGGLLAGALVSEIDEIIVKRYTVLFGTGIPMFAGAYEPVPFTLTETRTFDSGAAIQTYRKA</sequence>
<dbReference type="EMBL" id="JBHRWO010000004">
    <property type="protein sequence ID" value="MFC3491511.1"/>
    <property type="molecule type" value="Genomic_DNA"/>
</dbReference>
<evidence type="ECO:0000259" key="1">
    <source>
        <dbReference type="Pfam" id="PF01872"/>
    </source>
</evidence>
<accession>A0ABV7PSJ1</accession>
<gene>
    <name evidence="2" type="ORF">ACFO8M_03295</name>
</gene>
<dbReference type="InterPro" id="IPR050765">
    <property type="entry name" value="Riboflavin_Biosynth_HTPR"/>
</dbReference>
<dbReference type="SUPFAM" id="SSF53597">
    <property type="entry name" value="Dihydrofolate reductase-like"/>
    <property type="match status" value="1"/>
</dbReference>
<comment type="caution">
    <text evidence="2">The sequence shown here is derived from an EMBL/GenBank/DDBJ whole genome shotgun (WGS) entry which is preliminary data.</text>
</comment>
<keyword evidence="3" id="KW-1185">Reference proteome</keyword>
<name>A0ABV7PSJ1_9ACTN</name>
<feature type="domain" description="Bacterial bifunctional deaminase-reductase C-terminal" evidence="1">
    <location>
        <begin position="5"/>
        <end position="184"/>
    </location>
</feature>
<dbReference type="Gene3D" id="3.40.430.10">
    <property type="entry name" value="Dihydrofolate Reductase, subunit A"/>
    <property type="match status" value="1"/>
</dbReference>
<dbReference type="InterPro" id="IPR024072">
    <property type="entry name" value="DHFR-like_dom_sf"/>
</dbReference>
<dbReference type="InterPro" id="IPR002734">
    <property type="entry name" value="RibDG_C"/>
</dbReference>
<dbReference type="Pfam" id="PF01872">
    <property type="entry name" value="RibD_C"/>
    <property type="match status" value="1"/>
</dbReference>
<dbReference type="PANTHER" id="PTHR38011:SF11">
    <property type="entry name" value="2,5-DIAMINO-6-RIBOSYLAMINO-4(3H)-PYRIMIDINONE 5'-PHOSPHATE REDUCTASE"/>
    <property type="match status" value="1"/>
</dbReference>